<dbReference type="Gene3D" id="3.30.240.20">
    <property type="entry name" value="bsu07140 like domains"/>
    <property type="match status" value="1"/>
</dbReference>
<dbReference type="PANTHER" id="PTHR34582:SF6">
    <property type="entry name" value="UPF0702 TRANSMEMBRANE PROTEIN YCAP"/>
    <property type="match status" value="1"/>
</dbReference>
<evidence type="ECO:0000256" key="4">
    <source>
        <dbReference type="ARBA" id="ARBA00022692"/>
    </source>
</evidence>
<feature type="transmembrane region" description="Helical" evidence="7">
    <location>
        <begin position="53"/>
        <end position="72"/>
    </location>
</feature>
<dbReference type="Proteomes" id="UP000221653">
    <property type="component" value="Unassembled WGS sequence"/>
</dbReference>
<gene>
    <name evidence="9" type="ORF">ATK06_1286</name>
</gene>
<evidence type="ECO:0000256" key="2">
    <source>
        <dbReference type="ARBA" id="ARBA00006448"/>
    </source>
</evidence>
<dbReference type="Pfam" id="PF04239">
    <property type="entry name" value="DUF421"/>
    <property type="match status" value="1"/>
</dbReference>
<dbReference type="InterPro" id="IPR007353">
    <property type="entry name" value="DUF421"/>
</dbReference>
<evidence type="ECO:0000256" key="6">
    <source>
        <dbReference type="ARBA" id="ARBA00023136"/>
    </source>
</evidence>
<sequence length="183" mass="19911">MITPEQGWQAALTAQLGIELWRIPVVIASAVGIYIVFLGLVRVFGVRVLRSWTTVDAITCLMFGAVAGRVIIGHPPSLAAGVIGLTTLMVMEVIFGAITGSRRGRTLVQQPVVIVKDGLIREEELHHAHMHRSQVLRDVRRAGLSSLDQVQWMILEADGQVSTYRVGIDVDPALLEGVRGVES</sequence>
<proteinExistence type="inferred from homology"/>
<dbReference type="AlphaFoldDB" id="A0A2A9DPA3"/>
<evidence type="ECO:0000313" key="9">
    <source>
        <dbReference type="EMBL" id="PFG28186.1"/>
    </source>
</evidence>
<organism evidence="9 10">
    <name type="scientific">Corynebacterium renale</name>
    <dbReference type="NCBI Taxonomy" id="1724"/>
    <lineage>
        <taxon>Bacteria</taxon>
        <taxon>Bacillati</taxon>
        <taxon>Actinomycetota</taxon>
        <taxon>Actinomycetes</taxon>
        <taxon>Mycobacteriales</taxon>
        <taxon>Corynebacteriaceae</taxon>
        <taxon>Corynebacterium</taxon>
    </lineage>
</organism>
<feature type="transmembrane region" description="Helical" evidence="7">
    <location>
        <begin position="20"/>
        <end position="41"/>
    </location>
</feature>
<evidence type="ECO:0000256" key="3">
    <source>
        <dbReference type="ARBA" id="ARBA00022475"/>
    </source>
</evidence>
<reference evidence="9 10" key="1">
    <citation type="submission" date="2017-10" db="EMBL/GenBank/DDBJ databases">
        <title>Sequencing the genomes of 1000 actinobacteria strains.</title>
        <authorList>
            <person name="Klenk H.-P."/>
        </authorList>
    </citation>
    <scope>NUCLEOTIDE SEQUENCE [LARGE SCALE GENOMIC DNA]</scope>
    <source>
        <strain evidence="9 10">DSM 20688</strain>
    </source>
</reference>
<comment type="caution">
    <text evidence="9">The sequence shown here is derived from an EMBL/GenBank/DDBJ whole genome shotgun (WGS) entry which is preliminary data.</text>
</comment>
<comment type="subcellular location">
    <subcellularLocation>
        <location evidence="1">Cell membrane</location>
        <topology evidence="1">Multi-pass membrane protein</topology>
    </subcellularLocation>
</comment>
<keyword evidence="10" id="KW-1185">Reference proteome</keyword>
<dbReference type="InterPro" id="IPR023090">
    <property type="entry name" value="UPF0702_alpha/beta_dom_sf"/>
</dbReference>
<keyword evidence="6 7" id="KW-0472">Membrane</keyword>
<comment type="similarity">
    <text evidence="2">Belongs to the UPF0702 family.</text>
</comment>
<dbReference type="RefSeq" id="WP_048380049.1">
    <property type="nucleotide sequence ID" value="NZ_LDYE01000006.1"/>
</dbReference>
<dbReference type="STRING" id="1724.GCA_001044175_01687"/>
<dbReference type="EMBL" id="PDJF01000001">
    <property type="protein sequence ID" value="PFG28186.1"/>
    <property type="molecule type" value="Genomic_DNA"/>
</dbReference>
<dbReference type="GO" id="GO:0005886">
    <property type="term" value="C:plasma membrane"/>
    <property type="evidence" value="ECO:0007669"/>
    <property type="project" value="UniProtKB-SubCell"/>
</dbReference>
<evidence type="ECO:0000256" key="1">
    <source>
        <dbReference type="ARBA" id="ARBA00004651"/>
    </source>
</evidence>
<keyword evidence="3" id="KW-1003">Cell membrane</keyword>
<evidence type="ECO:0000313" key="10">
    <source>
        <dbReference type="Proteomes" id="UP000221653"/>
    </source>
</evidence>
<evidence type="ECO:0000256" key="5">
    <source>
        <dbReference type="ARBA" id="ARBA00022989"/>
    </source>
</evidence>
<accession>A0A2A9DPA3</accession>
<feature type="domain" description="YetF C-terminal" evidence="8">
    <location>
        <begin position="106"/>
        <end position="164"/>
    </location>
</feature>
<evidence type="ECO:0000256" key="7">
    <source>
        <dbReference type="SAM" id="Phobius"/>
    </source>
</evidence>
<name>A0A2A9DPA3_9CORY</name>
<feature type="transmembrane region" description="Helical" evidence="7">
    <location>
        <begin position="78"/>
        <end position="98"/>
    </location>
</feature>
<dbReference type="PANTHER" id="PTHR34582">
    <property type="entry name" value="UPF0702 TRANSMEMBRANE PROTEIN YCAP"/>
    <property type="match status" value="1"/>
</dbReference>
<protein>
    <submittedName>
        <fullName evidence="9">Uncharacterized protein DUF421</fullName>
    </submittedName>
</protein>
<evidence type="ECO:0000259" key="8">
    <source>
        <dbReference type="Pfam" id="PF04239"/>
    </source>
</evidence>
<keyword evidence="5 7" id="KW-1133">Transmembrane helix</keyword>
<keyword evidence="4 7" id="KW-0812">Transmembrane</keyword>